<gene>
    <name evidence="5" type="ORF">EI555_008770</name>
</gene>
<feature type="non-terminal residue" evidence="5">
    <location>
        <position position="34"/>
    </location>
</feature>
<evidence type="ECO:0000256" key="1">
    <source>
        <dbReference type="ARBA" id="ARBA00022670"/>
    </source>
</evidence>
<evidence type="ECO:0000313" key="6">
    <source>
        <dbReference type="Proteomes" id="UP000308365"/>
    </source>
</evidence>
<evidence type="ECO:0000256" key="3">
    <source>
        <dbReference type="ARBA" id="ARBA00022801"/>
    </source>
</evidence>
<dbReference type="EMBL" id="RWIC01000339">
    <property type="protein sequence ID" value="TKC45273.1"/>
    <property type="molecule type" value="Genomic_DNA"/>
</dbReference>
<dbReference type="SUPFAM" id="SSF55920">
    <property type="entry name" value="Creatinase/aminopeptidase"/>
    <property type="match status" value="1"/>
</dbReference>
<evidence type="ECO:0000313" key="5">
    <source>
        <dbReference type="EMBL" id="TKC45273.1"/>
    </source>
</evidence>
<dbReference type="GO" id="GO:0046872">
    <property type="term" value="F:metal ion binding"/>
    <property type="evidence" value="ECO:0007669"/>
    <property type="project" value="UniProtKB-KW"/>
</dbReference>
<dbReference type="InterPro" id="IPR036005">
    <property type="entry name" value="Creatinase/aminopeptidase-like"/>
</dbReference>
<dbReference type="Proteomes" id="UP000308365">
    <property type="component" value="Unassembled WGS sequence"/>
</dbReference>
<dbReference type="Gene3D" id="3.90.230.10">
    <property type="entry name" value="Creatinase/methionine aminopeptidase superfamily"/>
    <property type="match status" value="1"/>
</dbReference>
<dbReference type="AlphaFoldDB" id="A0A4U1F7B4"/>
<sequence length="34" mass="4032">MELEVLRYTNKISSEAHQEVMKAVKVGMKEYEME</sequence>
<accession>A0A4U1F7B4</accession>
<name>A0A4U1F7B4_MONMO</name>
<dbReference type="GO" id="GO:0006508">
    <property type="term" value="P:proteolysis"/>
    <property type="evidence" value="ECO:0007669"/>
    <property type="project" value="UniProtKB-KW"/>
</dbReference>
<reference evidence="6" key="1">
    <citation type="journal article" date="2019" name="IScience">
        <title>Narwhal Genome Reveals Long-Term Low Genetic Diversity despite Current Large Abundance Size.</title>
        <authorList>
            <person name="Westbury M.V."/>
            <person name="Petersen B."/>
            <person name="Garde E."/>
            <person name="Heide-Jorgensen M.P."/>
            <person name="Lorenzen E.D."/>
        </authorList>
    </citation>
    <scope>NUCLEOTIDE SEQUENCE [LARGE SCALE GENOMIC DNA]</scope>
</reference>
<comment type="caution">
    <text evidence="5">The sequence shown here is derived from an EMBL/GenBank/DDBJ whole genome shotgun (WGS) entry which is preliminary data.</text>
</comment>
<dbReference type="GO" id="GO:0008237">
    <property type="term" value="F:metallopeptidase activity"/>
    <property type="evidence" value="ECO:0007669"/>
    <property type="project" value="UniProtKB-KW"/>
</dbReference>
<dbReference type="InterPro" id="IPR052433">
    <property type="entry name" value="X-Pro_dipept-like"/>
</dbReference>
<dbReference type="PANTHER" id="PTHR48480">
    <property type="match status" value="1"/>
</dbReference>
<keyword evidence="3" id="KW-0378">Hydrolase</keyword>
<keyword evidence="2" id="KW-0479">Metal-binding</keyword>
<keyword evidence="1" id="KW-0645">Protease</keyword>
<evidence type="ECO:0000256" key="4">
    <source>
        <dbReference type="ARBA" id="ARBA00023049"/>
    </source>
</evidence>
<dbReference type="PANTHER" id="PTHR48480:SF2">
    <property type="entry name" value="PEPTIDASE D"/>
    <property type="match status" value="1"/>
</dbReference>
<evidence type="ECO:0000256" key="2">
    <source>
        <dbReference type="ARBA" id="ARBA00022723"/>
    </source>
</evidence>
<organism evidence="5 6">
    <name type="scientific">Monodon monoceros</name>
    <name type="common">Narwhal</name>
    <name type="synonym">Ceratodon monodon</name>
    <dbReference type="NCBI Taxonomy" id="40151"/>
    <lineage>
        <taxon>Eukaryota</taxon>
        <taxon>Metazoa</taxon>
        <taxon>Chordata</taxon>
        <taxon>Craniata</taxon>
        <taxon>Vertebrata</taxon>
        <taxon>Euteleostomi</taxon>
        <taxon>Mammalia</taxon>
        <taxon>Eutheria</taxon>
        <taxon>Laurasiatheria</taxon>
        <taxon>Artiodactyla</taxon>
        <taxon>Whippomorpha</taxon>
        <taxon>Cetacea</taxon>
        <taxon>Odontoceti</taxon>
        <taxon>Monodontidae</taxon>
        <taxon>Monodon</taxon>
    </lineage>
</organism>
<keyword evidence="4" id="KW-0482">Metalloprotease</keyword>
<proteinExistence type="predicted"/>
<protein>
    <submittedName>
        <fullName evidence="5">Uncharacterized protein</fullName>
    </submittedName>
</protein>